<feature type="signal peptide" evidence="2">
    <location>
        <begin position="1"/>
        <end position="27"/>
    </location>
</feature>
<dbReference type="PROSITE" id="PS51257">
    <property type="entry name" value="PROKAR_LIPOPROTEIN"/>
    <property type="match status" value="1"/>
</dbReference>
<reference evidence="5" key="1">
    <citation type="submission" date="2017-06" db="EMBL/GenBank/DDBJ databases">
        <authorList>
            <person name="Varghese N."/>
            <person name="Submissions S."/>
        </authorList>
    </citation>
    <scope>NUCLEOTIDE SEQUENCE [LARGE SCALE GENOMIC DNA]</scope>
    <source>
        <strain evidence="5">SCA</strain>
    </source>
</reference>
<sequence>MKRNLLLILILMMIVVLVGCQSTPTTASEDTDRVTETLPVIKIGTSGSYHPYTFMNDDQQLDGFEIDVWNEIATRTGYEIDFTVSAFTGLFGMLDSGRIDTIANQITMTEEREEKYLFVEPYVFSGAQILVKGDNEDITSLEDLKGKRVGVALGSNYEQLLKEYDVNNEIDIITYEEFSGSIQDVALERIDAMINDKLAAMMNIQKSGLDLKLGGDPVRPLQNAFPFVNKEENVELINNINEAIRSMHEDGTFAEISNKWFEIDITSRN</sequence>
<dbReference type="AlphaFoldDB" id="A0A239AP99"/>
<gene>
    <name evidence="4" type="ORF">SAMN05446037_1002177</name>
</gene>
<accession>A0A239AP99</accession>
<feature type="chain" id="PRO_5039383344" evidence="2">
    <location>
        <begin position="28"/>
        <end position="269"/>
    </location>
</feature>
<dbReference type="Proteomes" id="UP000198304">
    <property type="component" value="Unassembled WGS sequence"/>
</dbReference>
<dbReference type="Pfam" id="PF00497">
    <property type="entry name" value="SBP_bac_3"/>
    <property type="match status" value="1"/>
</dbReference>
<dbReference type="InterPro" id="IPR001638">
    <property type="entry name" value="Solute-binding_3/MltF_N"/>
</dbReference>
<dbReference type="PANTHER" id="PTHR35936">
    <property type="entry name" value="MEMBRANE-BOUND LYTIC MUREIN TRANSGLYCOSYLASE F"/>
    <property type="match status" value="1"/>
</dbReference>
<keyword evidence="1 2" id="KW-0732">Signal</keyword>
<dbReference type="OrthoDB" id="9775197at2"/>
<evidence type="ECO:0000256" key="2">
    <source>
        <dbReference type="SAM" id="SignalP"/>
    </source>
</evidence>
<evidence type="ECO:0000259" key="3">
    <source>
        <dbReference type="SMART" id="SM00062"/>
    </source>
</evidence>
<proteinExistence type="predicted"/>
<protein>
    <submittedName>
        <fullName evidence="4">Putative amino-acid transport system substrate-binding protein</fullName>
    </submittedName>
</protein>
<evidence type="ECO:0000313" key="4">
    <source>
        <dbReference type="EMBL" id="SNR97477.1"/>
    </source>
</evidence>
<feature type="domain" description="Solute-binding protein family 3/N-terminal" evidence="3">
    <location>
        <begin position="40"/>
        <end position="264"/>
    </location>
</feature>
<evidence type="ECO:0000313" key="5">
    <source>
        <dbReference type="Proteomes" id="UP000198304"/>
    </source>
</evidence>
<dbReference type="EMBL" id="FZOJ01000002">
    <property type="protein sequence ID" value="SNR97477.1"/>
    <property type="molecule type" value="Genomic_DNA"/>
</dbReference>
<dbReference type="RefSeq" id="WP_089281365.1">
    <property type="nucleotide sequence ID" value="NZ_FZOJ01000002.1"/>
</dbReference>
<keyword evidence="5" id="KW-1185">Reference proteome</keyword>
<evidence type="ECO:0000256" key="1">
    <source>
        <dbReference type="ARBA" id="ARBA00022729"/>
    </source>
</evidence>
<dbReference type="CDD" id="cd13709">
    <property type="entry name" value="PBP2_YxeM"/>
    <property type="match status" value="1"/>
</dbReference>
<organism evidence="4 5">
    <name type="scientific">Anaerovirgula multivorans</name>
    <dbReference type="NCBI Taxonomy" id="312168"/>
    <lineage>
        <taxon>Bacteria</taxon>
        <taxon>Bacillati</taxon>
        <taxon>Bacillota</taxon>
        <taxon>Clostridia</taxon>
        <taxon>Peptostreptococcales</taxon>
        <taxon>Natronincolaceae</taxon>
        <taxon>Anaerovirgula</taxon>
    </lineage>
</organism>
<dbReference type="SMART" id="SM00062">
    <property type="entry name" value="PBPb"/>
    <property type="match status" value="1"/>
</dbReference>
<name>A0A239AP99_9FIRM</name>
<dbReference type="SUPFAM" id="SSF53850">
    <property type="entry name" value="Periplasmic binding protein-like II"/>
    <property type="match status" value="1"/>
</dbReference>
<dbReference type="PANTHER" id="PTHR35936:SF19">
    <property type="entry name" value="AMINO-ACID-BINDING PROTEIN YXEM-RELATED"/>
    <property type="match status" value="1"/>
</dbReference>
<dbReference type="Gene3D" id="3.40.190.10">
    <property type="entry name" value="Periplasmic binding protein-like II"/>
    <property type="match status" value="2"/>
</dbReference>